<accession>D8R265</accession>
<feature type="chain" id="PRO_5003121440" description="Stress-response A/B barrel domain-containing protein" evidence="2">
    <location>
        <begin position="21"/>
        <end position="218"/>
    </location>
</feature>
<evidence type="ECO:0000256" key="1">
    <source>
        <dbReference type="ARBA" id="ARBA00011738"/>
    </source>
</evidence>
<dbReference type="InterPro" id="IPR044662">
    <property type="entry name" value="HS1/DABB1-like"/>
</dbReference>
<dbReference type="InterPro" id="IPR013097">
    <property type="entry name" value="Dabb"/>
</dbReference>
<comment type="subunit">
    <text evidence="1">Homodimer.</text>
</comment>
<dbReference type="Gene3D" id="3.30.70.100">
    <property type="match status" value="1"/>
</dbReference>
<dbReference type="SUPFAM" id="SSF54909">
    <property type="entry name" value="Dimeric alpha+beta barrel"/>
    <property type="match status" value="2"/>
</dbReference>
<feature type="signal peptide" evidence="2">
    <location>
        <begin position="1"/>
        <end position="20"/>
    </location>
</feature>
<organism evidence="5">
    <name type="scientific">Selaginella moellendorffii</name>
    <name type="common">Spikemoss</name>
    <dbReference type="NCBI Taxonomy" id="88036"/>
    <lineage>
        <taxon>Eukaryota</taxon>
        <taxon>Viridiplantae</taxon>
        <taxon>Streptophyta</taxon>
        <taxon>Embryophyta</taxon>
        <taxon>Tracheophyta</taxon>
        <taxon>Lycopodiopsida</taxon>
        <taxon>Selaginellales</taxon>
        <taxon>Selaginellaceae</taxon>
        <taxon>Selaginella</taxon>
    </lineage>
</organism>
<gene>
    <name evidence="4" type="ORF">SELMODRAFT_406380</name>
</gene>
<evidence type="ECO:0000256" key="2">
    <source>
        <dbReference type="SAM" id="SignalP"/>
    </source>
</evidence>
<sequence>MERSSQILLVLLSLSTLISSSFEVDVVEHPVLFKMPGLARDPKSEALILNNLNSLGTIPNVTLLLTGRLLRPGNGYTHGLFSRFLTTQALENYYTSNFFQTAIQPMMPFLKGEDSVDYSSPLEHVDPAKKFKGEVVHVCFFELKANVMQNETQSLISKLKNLANAMPSTVLQVTSESAVKNFYGHPSYKEVVAEIKQSSTLFVEADFVPVDYHSLGSM</sequence>
<reference evidence="4 5" key="1">
    <citation type="journal article" date="2011" name="Science">
        <title>The Selaginella genome identifies genetic changes associated with the evolution of vascular plants.</title>
        <authorList>
            <person name="Banks J.A."/>
            <person name="Nishiyama T."/>
            <person name="Hasebe M."/>
            <person name="Bowman J.L."/>
            <person name="Gribskov M."/>
            <person name="dePamphilis C."/>
            <person name="Albert V.A."/>
            <person name="Aono N."/>
            <person name="Aoyama T."/>
            <person name="Ambrose B.A."/>
            <person name="Ashton N.W."/>
            <person name="Axtell M.J."/>
            <person name="Barker E."/>
            <person name="Barker M.S."/>
            <person name="Bennetzen J.L."/>
            <person name="Bonawitz N.D."/>
            <person name="Chapple C."/>
            <person name="Cheng C."/>
            <person name="Correa L.G."/>
            <person name="Dacre M."/>
            <person name="DeBarry J."/>
            <person name="Dreyer I."/>
            <person name="Elias M."/>
            <person name="Engstrom E.M."/>
            <person name="Estelle M."/>
            <person name="Feng L."/>
            <person name="Finet C."/>
            <person name="Floyd S.K."/>
            <person name="Frommer W.B."/>
            <person name="Fujita T."/>
            <person name="Gramzow L."/>
            <person name="Gutensohn M."/>
            <person name="Harholt J."/>
            <person name="Hattori M."/>
            <person name="Heyl A."/>
            <person name="Hirai T."/>
            <person name="Hiwatashi Y."/>
            <person name="Ishikawa M."/>
            <person name="Iwata M."/>
            <person name="Karol K.G."/>
            <person name="Koehler B."/>
            <person name="Kolukisaoglu U."/>
            <person name="Kubo M."/>
            <person name="Kurata T."/>
            <person name="Lalonde S."/>
            <person name="Li K."/>
            <person name="Li Y."/>
            <person name="Litt A."/>
            <person name="Lyons E."/>
            <person name="Manning G."/>
            <person name="Maruyama T."/>
            <person name="Michael T.P."/>
            <person name="Mikami K."/>
            <person name="Miyazaki S."/>
            <person name="Morinaga S."/>
            <person name="Murata T."/>
            <person name="Mueller-Roeber B."/>
            <person name="Nelson D.R."/>
            <person name="Obara M."/>
            <person name="Oguri Y."/>
            <person name="Olmstead R.G."/>
            <person name="Onodera N."/>
            <person name="Petersen B.L."/>
            <person name="Pils B."/>
            <person name="Prigge M."/>
            <person name="Rensing S.A."/>
            <person name="Riano-Pachon D.M."/>
            <person name="Roberts A.W."/>
            <person name="Sato Y."/>
            <person name="Scheller H.V."/>
            <person name="Schulz B."/>
            <person name="Schulz C."/>
            <person name="Shakirov E.V."/>
            <person name="Shibagaki N."/>
            <person name="Shinohara N."/>
            <person name="Shippen D.E."/>
            <person name="Soerensen I."/>
            <person name="Sotooka R."/>
            <person name="Sugimoto N."/>
            <person name="Sugita M."/>
            <person name="Sumikawa N."/>
            <person name="Tanurdzic M."/>
            <person name="Theissen G."/>
            <person name="Ulvskov P."/>
            <person name="Wakazuki S."/>
            <person name="Weng J.K."/>
            <person name="Willats W.W."/>
            <person name="Wipf D."/>
            <person name="Wolf P.G."/>
            <person name="Yang L."/>
            <person name="Zimmer A.D."/>
            <person name="Zhu Q."/>
            <person name="Mitros T."/>
            <person name="Hellsten U."/>
            <person name="Loque D."/>
            <person name="Otillar R."/>
            <person name="Salamov A."/>
            <person name="Schmutz J."/>
            <person name="Shapiro H."/>
            <person name="Lindquist E."/>
            <person name="Lucas S."/>
            <person name="Rokhsar D."/>
            <person name="Grigoriev I.V."/>
        </authorList>
    </citation>
    <scope>NUCLEOTIDE SEQUENCE [LARGE SCALE GENOMIC DNA]</scope>
</reference>
<name>D8R265_SELML</name>
<protein>
    <recommendedName>
        <fullName evidence="3">Stress-response A/B barrel domain-containing protein</fullName>
    </recommendedName>
</protein>
<dbReference type="EMBL" id="GL377570">
    <property type="protein sequence ID" value="EFJ33672.1"/>
    <property type="molecule type" value="Genomic_DNA"/>
</dbReference>
<dbReference type="PROSITE" id="PS51502">
    <property type="entry name" value="S_R_A_B_BARREL"/>
    <property type="match status" value="1"/>
</dbReference>
<keyword evidence="2" id="KW-0732">Signal</keyword>
<evidence type="ECO:0000259" key="3">
    <source>
        <dbReference type="PROSITE" id="PS51502"/>
    </source>
</evidence>
<evidence type="ECO:0000313" key="5">
    <source>
        <dbReference type="Proteomes" id="UP000001514"/>
    </source>
</evidence>
<dbReference type="Pfam" id="PF07876">
    <property type="entry name" value="Dabb"/>
    <property type="match status" value="1"/>
</dbReference>
<dbReference type="PANTHER" id="PTHR33178:SF5">
    <property type="entry name" value="EXPRESSED PROTEIN"/>
    <property type="match status" value="1"/>
</dbReference>
<dbReference type="KEGG" id="smo:SELMODRAFT_406380"/>
<dbReference type="HOGENOM" id="CLU_1028185_0_0_1"/>
<dbReference type="InParanoid" id="D8R265"/>
<dbReference type="AlphaFoldDB" id="D8R265"/>
<feature type="domain" description="Stress-response A/B barrel" evidence="3">
    <location>
        <begin position="27"/>
        <end position="118"/>
    </location>
</feature>
<dbReference type="SMART" id="SM00886">
    <property type="entry name" value="Dabb"/>
    <property type="match status" value="1"/>
</dbReference>
<dbReference type="Proteomes" id="UP000001514">
    <property type="component" value="Unassembled WGS sequence"/>
</dbReference>
<keyword evidence="5" id="KW-1185">Reference proteome</keyword>
<proteinExistence type="predicted"/>
<dbReference type="Gramene" id="EFJ33672">
    <property type="protein sequence ID" value="EFJ33672"/>
    <property type="gene ID" value="SELMODRAFT_406380"/>
</dbReference>
<evidence type="ECO:0000313" key="4">
    <source>
        <dbReference type="EMBL" id="EFJ33672.1"/>
    </source>
</evidence>
<dbReference type="PANTHER" id="PTHR33178">
    <property type="match status" value="1"/>
</dbReference>
<dbReference type="InterPro" id="IPR011008">
    <property type="entry name" value="Dimeric_a/b-barrel"/>
</dbReference>
<dbReference type="OMA" id="HVCFFEL"/>